<dbReference type="PANTHER" id="PTHR14240">
    <property type="entry name" value="RETINITIS PIGMENTOSA GTPASE REGULATOR-INTERACTING PROTEIN"/>
    <property type="match status" value="1"/>
</dbReference>
<feature type="compositionally biased region" description="Basic and acidic residues" evidence="7">
    <location>
        <begin position="903"/>
        <end position="926"/>
    </location>
</feature>
<keyword evidence="4" id="KW-0969">Cilium</keyword>
<dbReference type="GO" id="GO:0005856">
    <property type="term" value="C:cytoskeleton"/>
    <property type="evidence" value="ECO:0007669"/>
    <property type="project" value="UniProtKB-ARBA"/>
</dbReference>
<dbReference type="OrthoDB" id="2133912at2759"/>
<accession>A0A7I8VRI9</accession>
<feature type="compositionally biased region" description="Basic and acidic residues" evidence="7">
    <location>
        <begin position="1019"/>
        <end position="1029"/>
    </location>
</feature>
<keyword evidence="10" id="KW-1185">Reference proteome</keyword>
<sequence length="1267" mass="146962">MDNIPTLETTKKIAATKSNISKWSRDELEDRYLRMYEEDIMLKKHARKQEDRIKQLETKLSKLKKQLITSGTTQDLSKTKGRDLELEERLDEYHTKIYDLEKANNILKEKLMVAKQQLNAQPKRPTPYTHGIVKQENRMSKSLRVTGPSSPGKPFEKYPRYGHSLLEESRAEINRLERVIEELNEQLNITDQHLEQERERYRIREMEFEEDLNKIKQQMSEGQRVAIQENIDIIKLKRDVKEKSTNLISLQSKYSNVEEQFRMATAARQKLIDELEAIGVKFKSEQNRNLALEQELKETHASQRRIVELQERTKDLENECAILKDSNEKLVNSAFDMERERDWRSREKALKVQIAQLEATLKADVGEKGSILDKLTEEREKKDKMEEEHKDLRINYFKLKHENDDLQQKMKFFTKESAVDMQEIEEALILVKRRKEKENQELDFLHKVDDERSSDIQRSLEELNAQHADTINELEKTRNMLIVQHKINKDYQQEAVACRSKLDETRQDYESRLEEYAQLLDIRAARIKKLEAQLRDVAYGTRRYTVKKDLDEDEDMIIDDAIELERGHNMFEIHIKRVVLTPEAIEMIEDDEASVFCTYDFYEFETQATPVLRAPKPEFEFTSQYIVKTDDFFLYYLQKECLIVELHHSMGTDYQTVAVAKIKLSDLLEKHDGKLHKSVHLTASMPGEDAISFGIVEFWMRLRVPLEEAFNLYKQRIKSKGYIASNIESAGQALKAMDDEAAEREAADNINVLTVKIKHGSKIFARCEGVQPSSFVVYKFFDFPDHDTSIVTASNDPQFNDNKSYPITMTSDMDSYLRKSNLSCYIFDETDPEETEYLGIAKIPLLPLANDKPIQGIFEIIKKDGSTNGYLDVSLKWRNAYFPPKGVTVSKDESNENLTLLPGEKDELEKRTSAKEKEDAMLKEKLTPIVASNEPVKHRPKPPPVAAKSTSDSVQHSIMTSSIQEESEPDTEPPTPRPDASKRLINEQEEYEEEEEREESEEDEEQYNREQYYDENESIEEKVSKIRSEYEEDKNETTSQVSDVSDMRREAPRDEPQPITPHDSDVDEEKSSGRSTAGEDSDAVVIPKHTEQIVDNVTIAIGELSLCEESPLLEDNSVTDLYVAYQFLGIDPKETETPYSLNKPTEANKPISFNFERSFDVDYEYNQKKRRYLASMLLPEDADKGRIRFMIVSEPQDEEADCEDVGIAFVSCIDILEKQCDVIDEDIPILAYKDEQTIVGYLKVTVKCLQALQAVREEMQTPPATPT</sequence>
<dbReference type="InterPro" id="IPR035892">
    <property type="entry name" value="C2_domain_sf"/>
</dbReference>
<comment type="similarity">
    <text evidence="2">Belongs to the RPGRIP1 family.</text>
</comment>
<keyword evidence="5" id="KW-0966">Cell projection</keyword>
<feature type="compositionally biased region" description="Polar residues" evidence="7">
    <location>
        <begin position="948"/>
        <end position="964"/>
    </location>
</feature>
<keyword evidence="3 6" id="KW-0175">Coiled coil</keyword>
<dbReference type="SUPFAM" id="SSF49562">
    <property type="entry name" value="C2 domain (Calcium/lipid-binding domain, CaLB)"/>
    <property type="match status" value="2"/>
</dbReference>
<dbReference type="GO" id="GO:1905515">
    <property type="term" value="P:non-motile cilium assembly"/>
    <property type="evidence" value="ECO:0007669"/>
    <property type="project" value="TreeGrafter"/>
</dbReference>
<feature type="domain" description="C2" evidence="8">
    <location>
        <begin position="729"/>
        <end position="858"/>
    </location>
</feature>
<dbReference type="AlphaFoldDB" id="A0A7I8VRI9"/>
<evidence type="ECO:0000256" key="7">
    <source>
        <dbReference type="SAM" id="MobiDB-lite"/>
    </source>
</evidence>
<dbReference type="Pfam" id="PF11618">
    <property type="entry name" value="C2-C2_1"/>
    <property type="match status" value="2"/>
</dbReference>
<evidence type="ECO:0000256" key="2">
    <source>
        <dbReference type="ARBA" id="ARBA00006042"/>
    </source>
</evidence>
<dbReference type="InterPro" id="IPR041091">
    <property type="entry name" value="RPGRIP1_C"/>
</dbReference>
<evidence type="ECO:0000313" key="9">
    <source>
        <dbReference type="EMBL" id="CAD5117963.1"/>
    </source>
</evidence>
<dbReference type="InterPro" id="IPR000008">
    <property type="entry name" value="C2_dom"/>
</dbReference>
<comment type="subcellular location">
    <subcellularLocation>
        <location evidence="1">Cell projection</location>
        <location evidence="1">Cilium</location>
    </subcellularLocation>
</comment>
<organism evidence="9 10">
    <name type="scientific">Dimorphilus gyrociliatus</name>
    <dbReference type="NCBI Taxonomy" id="2664684"/>
    <lineage>
        <taxon>Eukaryota</taxon>
        <taxon>Metazoa</taxon>
        <taxon>Spiralia</taxon>
        <taxon>Lophotrochozoa</taxon>
        <taxon>Annelida</taxon>
        <taxon>Polychaeta</taxon>
        <taxon>Polychaeta incertae sedis</taxon>
        <taxon>Dinophilidae</taxon>
        <taxon>Dimorphilus</taxon>
    </lineage>
</organism>
<dbReference type="InterPro" id="IPR021656">
    <property type="entry name" value="C2-C2_1"/>
</dbReference>
<gene>
    <name evidence="9" type="ORF">DGYR_LOCUS6420</name>
</gene>
<dbReference type="InterPro" id="IPR031139">
    <property type="entry name" value="RPGRIP1_fam"/>
</dbReference>
<evidence type="ECO:0000256" key="3">
    <source>
        <dbReference type="ARBA" id="ARBA00023054"/>
    </source>
</evidence>
<evidence type="ECO:0000256" key="1">
    <source>
        <dbReference type="ARBA" id="ARBA00004138"/>
    </source>
</evidence>
<dbReference type="EMBL" id="CAJFCJ010000007">
    <property type="protein sequence ID" value="CAD5117963.1"/>
    <property type="molecule type" value="Genomic_DNA"/>
</dbReference>
<evidence type="ECO:0000256" key="6">
    <source>
        <dbReference type="SAM" id="Coils"/>
    </source>
</evidence>
<dbReference type="CDD" id="cd00030">
    <property type="entry name" value="C2"/>
    <property type="match status" value="1"/>
</dbReference>
<dbReference type="Pfam" id="PF18111">
    <property type="entry name" value="RPGR1_C"/>
    <property type="match status" value="1"/>
</dbReference>
<dbReference type="Proteomes" id="UP000549394">
    <property type="component" value="Unassembled WGS sequence"/>
</dbReference>
<evidence type="ECO:0000259" key="8">
    <source>
        <dbReference type="PROSITE" id="PS50004"/>
    </source>
</evidence>
<feature type="coiled-coil region" evidence="6">
    <location>
        <begin position="368"/>
        <end position="533"/>
    </location>
</feature>
<dbReference type="PROSITE" id="PS50004">
    <property type="entry name" value="C2"/>
    <property type="match status" value="1"/>
</dbReference>
<feature type="compositionally biased region" description="Acidic residues" evidence="7">
    <location>
        <begin position="987"/>
        <end position="1005"/>
    </location>
</feature>
<evidence type="ECO:0000256" key="5">
    <source>
        <dbReference type="ARBA" id="ARBA00023273"/>
    </source>
</evidence>
<evidence type="ECO:0000313" key="10">
    <source>
        <dbReference type="Proteomes" id="UP000549394"/>
    </source>
</evidence>
<feature type="coiled-coil region" evidence="6">
    <location>
        <begin position="292"/>
        <end position="333"/>
    </location>
</feature>
<feature type="region of interest" description="Disordered" evidence="7">
    <location>
        <begin position="886"/>
        <end position="1088"/>
    </location>
</feature>
<protein>
    <submittedName>
        <fullName evidence="9">DgyrCDS6705</fullName>
    </submittedName>
</protein>
<feature type="compositionally biased region" description="Basic and acidic residues" evidence="7">
    <location>
        <begin position="1045"/>
        <end position="1056"/>
    </location>
</feature>
<dbReference type="Gene3D" id="2.60.40.150">
    <property type="entry name" value="C2 domain"/>
    <property type="match status" value="3"/>
</dbReference>
<dbReference type="PANTHER" id="PTHR14240:SF1">
    <property type="entry name" value="PROTEIN FANTOM-RELATED"/>
    <property type="match status" value="1"/>
</dbReference>
<reference evidence="9 10" key="1">
    <citation type="submission" date="2020-08" db="EMBL/GenBank/DDBJ databases">
        <authorList>
            <person name="Hejnol A."/>
        </authorList>
    </citation>
    <scope>NUCLEOTIDE SEQUENCE [LARGE SCALE GENOMIC DNA]</scope>
</reference>
<comment type="caution">
    <text evidence="9">The sequence shown here is derived from an EMBL/GenBank/DDBJ whole genome shotgun (WGS) entry which is preliminary data.</text>
</comment>
<proteinExistence type="inferred from homology"/>
<dbReference type="GO" id="GO:0035869">
    <property type="term" value="C:ciliary transition zone"/>
    <property type="evidence" value="ECO:0007669"/>
    <property type="project" value="TreeGrafter"/>
</dbReference>
<name>A0A7I8VRI9_9ANNE</name>
<evidence type="ECO:0000256" key="4">
    <source>
        <dbReference type="ARBA" id="ARBA00023069"/>
    </source>
</evidence>
<feature type="coiled-coil region" evidence="6">
    <location>
        <begin position="166"/>
        <end position="260"/>
    </location>
</feature>